<feature type="domain" description="Glycosyl hydrolase family 13 catalytic" evidence="18">
    <location>
        <begin position="110"/>
        <end position="446"/>
    </location>
</feature>
<dbReference type="Proteomes" id="UP000006765">
    <property type="component" value="Unassembled WGS sequence"/>
</dbReference>
<dbReference type="Gene3D" id="1.10.10.760">
    <property type="entry name" value="E-set domains of sugar-utilizing enzymes"/>
    <property type="match status" value="1"/>
</dbReference>
<evidence type="ECO:0000256" key="13">
    <source>
        <dbReference type="NCBIfam" id="TIGR02402"/>
    </source>
</evidence>
<comment type="similarity">
    <text evidence="3 14">Belongs to the glycosyl hydrolase 13 family.</text>
</comment>
<evidence type="ECO:0000256" key="7">
    <source>
        <dbReference type="ARBA" id="ARBA00022801"/>
    </source>
</evidence>
<evidence type="ECO:0000256" key="8">
    <source>
        <dbReference type="ARBA" id="ARBA00023277"/>
    </source>
</evidence>
<dbReference type="InterPro" id="IPR013783">
    <property type="entry name" value="Ig-like_fold"/>
</dbReference>
<keyword evidence="8" id="KW-0119">Carbohydrate metabolism</keyword>
<comment type="pathway">
    <text evidence="2 14">Glycan biosynthesis; trehalose biosynthesis.</text>
</comment>
<dbReference type="PATRIC" id="fig|1231392.3.peg.1054"/>
<evidence type="ECO:0000256" key="5">
    <source>
        <dbReference type="ARBA" id="ARBA00015938"/>
    </source>
</evidence>
<feature type="binding site" evidence="16">
    <location>
        <begin position="252"/>
        <end position="257"/>
    </location>
    <ligand>
        <name>substrate</name>
    </ligand>
</feature>
<dbReference type="InterPro" id="IPR017853">
    <property type="entry name" value="GH"/>
</dbReference>
<dbReference type="Pfam" id="PF00128">
    <property type="entry name" value="Alpha-amylase"/>
    <property type="match status" value="1"/>
</dbReference>
<evidence type="ECO:0000259" key="18">
    <source>
        <dbReference type="SMART" id="SM00642"/>
    </source>
</evidence>
<dbReference type="GO" id="GO:0005992">
    <property type="term" value="P:trehalose biosynthetic process"/>
    <property type="evidence" value="ECO:0007669"/>
    <property type="project" value="UniProtKB-UniRule"/>
</dbReference>
<organism evidence="19 20">
    <name type="scientific">Oceaniovalibus guishaninsula JLT2003</name>
    <dbReference type="NCBI Taxonomy" id="1231392"/>
    <lineage>
        <taxon>Bacteria</taxon>
        <taxon>Pseudomonadati</taxon>
        <taxon>Pseudomonadota</taxon>
        <taxon>Alphaproteobacteria</taxon>
        <taxon>Rhodobacterales</taxon>
        <taxon>Roseobacteraceae</taxon>
        <taxon>Oceaniovalibus</taxon>
    </lineage>
</organism>
<dbReference type="SUPFAM" id="SSF81296">
    <property type="entry name" value="E set domains"/>
    <property type="match status" value="1"/>
</dbReference>
<dbReference type="PIRSF" id="PIRSF006337">
    <property type="entry name" value="Trehalose_TreZ"/>
    <property type="match status" value="1"/>
</dbReference>
<keyword evidence="7 14" id="KW-0378">Hydrolase</keyword>
<dbReference type="eggNOG" id="COG0296">
    <property type="taxonomic scope" value="Bacteria"/>
</dbReference>
<dbReference type="CDD" id="cd02853">
    <property type="entry name" value="E_set_MTHase_like_N"/>
    <property type="match status" value="1"/>
</dbReference>
<dbReference type="InterPro" id="IPR006047">
    <property type="entry name" value="GH13_cat_dom"/>
</dbReference>
<keyword evidence="20" id="KW-1185">Reference proteome</keyword>
<sequence>MTDDRQAFWGARPAGDGRWHAALWAPEAQRVALRVNGADTDLHRDADGAWRGTAAASEGDAYLFVVDGKALPDPASRRQQGDLHGPSILTTLRKPDPWPARPWSVAAVYELHVGTFTDEGTFAAAARRLPDLAALGITAVEVMPIAQFAGSRGWGYDGVLPYAPHPAYGTPDDFAAFVGAAHEAGMMVILDVVYNHFGPEGAYLGQIAPPFFTDDRHTPWGSAIDFTKVPVREYFIGNALMWAAEFGVDGFRLDAVHELNDPSQPDILTELSQRLRAALPDRPVHLIAEDDRNLPRWRDAGAITANWNDDYHHSVHCLLTGEDESYYASFAVDPMDDLLRALTMGHVEQGQHRPPKEEARGARSSHLPPTAFVNANQTHDQVGNRAQGDRLLTLADPGQVRIAHALLLTSPAVPMLFMGEEAGVRRPFLFFADFDGDLGRAVTEGRRREFEGFGAFGEDVPDPLALETFTASRPFTDLPDDADDWRDLTRRLLALRAASIAPLLATRRRSARAWRLGARSLCAEWRFDGGRIVTYANLGAAPDRAWTLPGADLSIAQPTDACAFAIRITR</sequence>
<name>K2GQ73_9RHOB</name>
<reference evidence="19 20" key="1">
    <citation type="journal article" date="2012" name="J. Bacteriol.">
        <title>Draft Genome Sequence of Oceaniovalibus guishaninsula JLT2003T.</title>
        <authorList>
            <person name="Tang K."/>
            <person name="Liu K."/>
            <person name="Jiao N."/>
        </authorList>
    </citation>
    <scope>NUCLEOTIDE SEQUENCE [LARGE SCALE GENOMIC DNA]</scope>
    <source>
        <strain evidence="19 20">JLT2003</strain>
    </source>
</reference>
<evidence type="ECO:0000313" key="19">
    <source>
        <dbReference type="EMBL" id="EKE44816.1"/>
    </source>
</evidence>
<dbReference type="GO" id="GO:0033942">
    <property type="term" value="F:4-alpha-D-(1-&gt;4)-alpha-D-glucanotrehalose trehalohydrolase activity"/>
    <property type="evidence" value="ECO:0007669"/>
    <property type="project" value="UniProtKB-EC"/>
</dbReference>
<dbReference type="PANTHER" id="PTHR43651">
    <property type="entry name" value="1,4-ALPHA-GLUCAN-BRANCHING ENZYME"/>
    <property type="match status" value="1"/>
</dbReference>
<evidence type="ECO:0000256" key="1">
    <source>
        <dbReference type="ARBA" id="ARBA00004496"/>
    </source>
</evidence>
<accession>K2GQ73</accession>
<dbReference type="SMART" id="SM00642">
    <property type="entry name" value="Aamy"/>
    <property type="match status" value="1"/>
</dbReference>
<evidence type="ECO:0000256" key="12">
    <source>
        <dbReference type="ARBA" id="ARBA00034013"/>
    </source>
</evidence>
<comment type="subcellular location">
    <subcellularLocation>
        <location evidence="1 15">Cytoplasm</location>
    </subcellularLocation>
</comment>
<evidence type="ECO:0000256" key="11">
    <source>
        <dbReference type="ARBA" id="ARBA00033284"/>
    </source>
</evidence>
<dbReference type="AlphaFoldDB" id="K2GQ73"/>
<keyword evidence="6" id="KW-0963">Cytoplasm</keyword>
<feature type="binding site" evidence="16">
    <location>
        <begin position="379"/>
        <end position="384"/>
    </location>
    <ligand>
        <name>substrate</name>
    </ligand>
</feature>
<feature type="active site" description="Proton donor" evidence="15">
    <location>
        <position position="289"/>
    </location>
</feature>
<dbReference type="PANTHER" id="PTHR43651:SF11">
    <property type="entry name" value="MALTO-OLIGOSYLTREHALOSE TREHALOHYDROLASE"/>
    <property type="match status" value="1"/>
</dbReference>
<evidence type="ECO:0000256" key="3">
    <source>
        <dbReference type="ARBA" id="ARBA00008061"/>
    </source>
</evidence>
<evidence type="ECO:0000256" key="6">
    <source>
        <dbReference type="ARBA" id="ARBA00022490"/>
    </source>
</evidence>
<dbReference type="InterPro" id="IPR012768">
    <property type="entry name" value="Trehalose_TreZ"/>
</dbReference>
<dbReference type="InterPro" id="IPR044901">
    <property type="entry name" value="Trehalose_TreZ_E-set_sf"/>
</dbReference>
<evidence type="ECO:0000313" key="20">
    <source>
        <dbReference type="Proteomes" id="UP000006765"/>
    </source>
</evidence>
<feature type="site" description="Transition state stabilizer" evidence="17">
    <location>
        <position position="380"/>
    </location>
</feature>
<dbReference type="Gene3D" id="3.20.20.80">
    <property type="entry name" value="Glycosidases"/>
    <property type="match status" value="1"/>
</dbReference>
<dbReference type="InterPro" id="IPR014756">
    <property type="entry name" value="Ig_E-set"/>
</dbReference>
<evidence type="ECO:0000256" key="10">
    <source>
        <dbReference type="ARBA" id="ARBA00032057"/>
    </source>
</evidence>
<evidence type="ECO:0000256" key="4">
    <source>
        <dbReference type="ARBA" id="ARBA00012268"/>
    </source>
</evidence>
<dbReference type="NCBIfam" id="TIGR02402">
    <property type="entry name" value="trehalose_TreZ"/>
    <property type="match status" value="1"/>
</dbReference>
<evidence type="ECO:0000256" key="14">
    <source>
        <dbReference type="PIRNR" id="PIRNR006337"/>
    </source>
</evidence>
<gene>
    <name evidence="19" type="ORF">OCGS_1049</name>
</gene>
<comment type="caution">
    <text evidence="19">The sequence shown here is derived from an EMBL/GenBank/DDBJ whole genome shotgun (WGS) entry which is preliminary data.</text>
</comment>
<proteinExistence type="inferred from homology"/>
<evidence type="ECO:0000256" key="9">
    <source>
        <dbReference type="ARBA" id="ARBA00023295"/>
    </source>
</evidence>
<dbReference type="GO" id="GO:0005737">
    <property type="term" value="C:cytoplasm"/>
    <property type="evidence" value="ECO:0007669"/>
    <property type="project" value="UniProtKB-SubCell"/>
</dbReference>
<evidence type="ECO:0000256" key="2">
    <source>
        <dbReference type="ARBA" id="ARBA00005199"/>
    </source>
</evidence>
<dbReference type="SUPFAM" id="SSF51445">
    <property type="entry name" value="(Trans)glycosidases"/>
    <property type="match status" value="1"/>
</dbReference>
<dbReference type="OrthoDB" id="9800174at2"/>
<comment type="catalytic activity">
    <reaction evidence="12 14">
        <text>hydrolysis of (1-&gt;4)-alpha-D-glucosidic linkage in 4-alpha-D-[(1-&gt;4)-alpha-D-glucanosyl]n trehalose to yield trehalose and (1-&gt;4)-alpha-D-glucan.</text>
        <dbReference type="EC" id="3.2.1.141"/>
    </reaction>
</comment>
<protein>
    <recommendedName>
        <fullName evidence="5 13">Malto-oligosyltrehalose trehalohydrolase</fullName>
        <shortName evidence="14">MTHase</shortName>
        <ecNumber evidence="4 13">3.2.1.141</ecNumber>
    </recommendedName>
    <alternativeName>
        <fullName evidence="11 14">4-alpha-D-((1-&gt;4)-alpha-D-glucano)trehalose trehalohydrolase</fullName>
    </alternativeName>
    <alternativeName>
        <fullName evidence="10 14">Maltooligosyl trehalose trehalohydrolase</fullName>
    </alternativeName>
</protein>
<evidence type="ECO:0000256" key="15">
    <source>
        <dbReference type="PIRSR" id="PIRSR006337-1"/>
    </source>
</evidence>
<keyword evidence="9 14" id="KW-0326">Glycosidase</keyword>
<dbReference type="RefSeq" id="WP_007426201.1">
    <property type="nucleotide sequence ID" value="NZ_AMGO01000013.1"/>
</dbReference>
<evidence type="ECO:0000256" key="16">
    <source>
        <dbReference type="PIRSR" id="PIRSR006337-2"/>
    </source>
</evidence>
<dbReference type="Gene3D" id="2.60.40.10">
    <property type="entry name" value="Immunoglobulins"/>
    <property type="match status" value="1"/>
</dbReference>
<dbReference type="EC" id="3.2.1.141" evidence="4 13"/>
<dbReference type="EMBL" id="AMGO01000013">
    <property type="protein sequence ID" value="EKE44816.1"/>
    <property type="molecule type" value="Genomic_DNA"/>
</dbReference>
<dbReference type="CDD" id="cd11325">
    <property type="entry name" value="AmyAc_GTHase"/>
    <property type="match status" value="1"/>
</dbReference>
<dbReference type="UniPathway" id="UPA00299"/>
<feature type="binding site" evidence="16">
    <location>
        <begin position="309"/>
        <end position="313"/>
    </location>
    <ligand>
        <name>substrate</name>
    </ligand>
</feature>
<dbReference type="STRING" id="1231392.OCGS_1049"/>
<feature type="active site" description="Nucleophile" evidence="15">
    <location>
        <position position="254"/>
    </location>
</feature>
<evidence type="ECO:0000256" key="17">
    <source>
        <dbReference type="PIRSR" id="PIRSR006337-3"/>
    </source>
</evidence>